<gene>
    <name evidence="1" type="ORF">CEY02_19535</name>
</gene>
<organism evidence="1 2">
    <name type="scientific">Bacillus pumilus</name>
    <name type="common">Bacillus mesentericus</name>
    <dbReference type="NCBI Taxonomy" id="1408"/>
    <lineage>
        <taxon>Bacteria</taxon>
        <taxon>Bacillati</taxon>
        <taxon>Bacillota</taxon>
        <taxon>Bacilli</taxon>
        <taxon>Bacillales</taxon>
        <taxon>Bacillaceae</taxon>
        <taxon>Bacillus</taxon>
    </lineage>
</organism>
<proteinExistence type="predicted"/>
<dbReference type="Proteomes" id="UP000228754">
    <property type="component" value="Unassembled WGS sequence"/>
</dbReference>
<evidence type="ECO:0000313" key="2">
    <source>
        <dbReference type="Proteomes" id="UP000228754"/>
    </source>
</evidence>
<dbReference type="EMBL" id="NKHG01000134">
    <property type="protein sequence ID" value="PCK17721.1"/>
    <property type="molecule type" value="Genomic_DNA"/>
</dbReference>
<accession>A0A2A5ILX2</accession>
<reference evidence="1 2" key="1">
    <citation type="submission" date="2017-06" db="EMBL/GenBank/DDBJ databases">
        <title>Draft Genome Sequence of Bacillus sp Strain 36R Isolated from saline sediment at Atanasia, Sonora, Mexico.</title>
        <authorList>
            <person name="Sanchez Diaz R."/>
            <person name="Quiroz Macias M.E."/>
            <person name="Ibarra Gamez J.C."/>
            <person name="Enciso Ibarra J."/>
            <person name="Gomez Gil B."/>
            <person name="Galaviz Silva L."/>
        </authorList>
    </citation>
    <scope>NUCLEOTIDE SEQUENCE [LARGE SCALE GENOMIC DNA]</scope>
    <source>
        <strain evidence="1 2">36R_ATNSAL</strain>
    </source>
</reference>
<comment type="caution">
    <text evidence="1">The sequence shown here is derived from an EMBL/GenBank/DDBJ whole genome shotgun (WGS) entry which is preliminary data.</text>
</comment>
<dbReference type="NCBIfam" id="NF047353">
    <property type="entry name" value="tube_lmo2291"/>
    <property type="match status" value="1"/>
</dbReference>
<dbReference type="OrthoDB" id="2043960at2"/>
<name>A0A2A5ILX2_BACPU</name>
<evidence type="ECO:0000313" key="1">
    <source>
        <dbReference type="EMBL" id="PCK17721.1"/>
    </source>
</evidence>
<protein>
    <submittedName>
        <fullName evidence="1">Capsid protein</fullName>
    </submittedName>
</protein>
<dbReference type="AlphaFoldDB" id="A0A2A5ILX2"/>
<sequence length="150" mass="16162">MAQEIGFLIQSQHKFHINTTPEAGEGEETWSRLAAGFSSFDPQMNEENDQTGYLNGGGLKTTTVMGGQLTISFEGHRYFGDVAQDFIFGKFIKVGTQRETKMKWEQPDGTILSGPCTIAVIGGPSGDAGGKGEVSVEIHFNGTPEETTTP</sequence>